<protein>
    <submittedName>
        <fullName evidence="2">Uncharacterized protein</fullName>
    </submittedName>
</protein>
<gene>
    <name evidence="2" type="ORF">PCOR1329_LOCUS31574</name>
</gene>
<feature type="region of interest" description="Disordered" evidence="1">
    <location>
        <begin position="155"/>
        <end position="190"/>
    </location>
</feature>
<evidence type="ECO:0000256" key="1">
    <source>
        <dbReference type="SAM" id="MobiDB-lite"/>
    </source>
</evidence>
<feature type="region of interest" description="Disordered" evidence="1">
    <location>
        <begin position="532"/>
        <end position="551"/>
    </location>
</feature>
<feature type="compositionally biased region" description="Low complexity" evidence="1">
    <location>
        <begin position="683"/>
        <end position="698"/>
    </location>
</feature>
<comment type="caution">
    <text evidence="2">The sequence shown here is derived from an EMBL/GenBank/DDBJ whole genome shotgun (WGS) entry which is preliminary data.</text>
</comment>
<feature type="region of interest" description="Disordered" evidence="1">
    <location>
        <begin position="716"/>
        <end position="859"/>
    </location>
</feature>
<feature type="compositionally biased region" description="Low complexity" evidence="1">
    <location>
        <begin position="820"/>
        <end position="831"/>
    </location>
</feature>
<feature type="compositionally biased region" description="Low complexity" evidence="1">
    <location>
        <begin position="791"/>
        <end position="800"/>
    </location>
</feature>
<feature type="region of interest" description="Disordered" evidence="1">
    <location>
        <begin position="660"/>
        <end position="698"/>
    </location>
</feature>
<proteinExistence type="predicted"/>
<dbReference type="EMBL" id="CAUYUJ010012492">
    <property type="protein sequence ID" value="CAK0834054.1"/>
    <property type="molecule type" value="Genomic_DNA"/>
</dbReference>
<feature type="compositionally biased region" description="Low complexity" evidence="1">
    <location>
        <begin position="727"/>
        <end position="739"/>
    </location>
</feature>
<evidence type="ECO:0000313" key="2">
    <source>
        <dbReference type="EMBL" id="CAK0834054.1"/>
    </source>
</evidence>
<sequence>MDLNHGRLFRLLKLVQRNPGTVPPKELFARWNDFCDARAPQDSGRPVRDPKHLGRDLILAFLQELPRNFWVFLTKKIQAQGRERGLNDTWTEFCDAHAPRLPQNETKAIRDPRNLEPRFLITFIAFVLEKDEDGGVAAIIDDFQFDFTLEERPARAPAAEAPRRGAAGGGGGHVIGRDPPLAAGRGAEAGKARHARAHGSLHRLLKLAPPLAARAMPSGSMRLSSMSRTSVKPTSLSFGTATMLVRRSNEKASLTRGNVLVGLLRWLSCDLLAAAATVFHDHRVLGRHCLLNCSLRDVFHSVLEEGLRLGLQKLLLLLLFGSPVFFERVPLAGFSFLHFQHGAHDGCVRDRGLASAHAPDGRSLAAVLQPSVLSGCASRKASPSNTRKGLGRTQLFSSSAAAGLATKPRWSMAAERCGQCTAKTWPKDDRKPPKSATSKVTEEASGRAASAFTDSNCQIDAPMTAGKAARMHTLILRQFFNLYTAGSTRRKHREQHPARVKSMSLVIRICLLARADSGGERVTKRTPLRLVGHGGARVPREGNEPTPASDARLGSLLPMVFNRWNDFCERTSPLPSERDLGFQPQNPRPIRDPKLLPKENIRRFLGHELPRGFWVSLVKKIQGEKSQEFGKVWEAFCDHNAPRLSQGKGSAAVRACRAAASPAMPRESAQCGGRRGQPRRMSPEGPAAAAGGTGRPAARRVSFDPALCCPHLESDLESDTTQVPDVLSPSLLSSLGSPGRELQAPGPPPQADPTDSPWSAGARPLGRCHASGGGELAEAGPVAPAGPAPAPGEAAPQRAPEPGPGASGARPAAGGEGAAHRGTAGAVDPGRGPRGSAGAGGGPEVEQRHRPATTSGPWFTKGSLEGAKLFALRASRSSLLLPLLLVLLFSPFGGAARGREVIRASRSAKREARSWEP</sequence>
<dbReference type="Proteomes" id="UP001189429">
    <property type="component" value="Unassembled WGS sequence"/>
</dbReference>
<name>A0ABN9SQ71_9DINO</name>
<organism evidence="2 3">
    <name type="scientific">Prorocentrum cordatum</name>
    <dbReference type="NCBI Taxonomy" id="2364126"/>
    <lineage>
        <taxon>Eukaryota</taxon>
        <taxon>Sar</taxon>
        <taxon>Alveolata</taxon>
        <taxon>Dinophyceae</taxon>
        <taxon>Prorocentrales</taxon>
        <taxon>Prorocentraceae</taxon>
        <taxon>Prorocentrum</taxon>
    </lineage>
</organism>
<reference evidence="2" key="1">
    <citation type="submission" date="2023-10" db="EMBL/GenBank/DDBJ databases">
        <authorList>
            <person name="Chen Y."/>
            <person name="Shah S."/>
            <person name="Dougan E. K."/>
            <person name="Thang M."/>
            <person name="Chan C."/>
        </authorList>
    </citation>
    <scope>NUCLEOTIDE SEQUENCE [LARGE SCALE GENOMIC DNA]</scope>
</reference>
<keyword evidence="3" id="KW-1185">Reference proteome</keyword>
<evidence type="ECO:0000313" key="3">
    <source>
        <dbReference type="Proteomes" id="UP001189429"/>
    </source>
</evidence>
<feature type="region of interest" description="Disordered" evidence="1">
    <location>
        <begin position="575"/>
        <end position="594"/>
    </location>
</feature>
<feature type="compositionally biased region" description="Gly residues" evidence="1">
    <location>
        <begin position="832"/>
        <end position="843"/>
    </location>
</feature>
<accession>A0ABN9SQ71</accession>
<feature type="region of interest" description="Disordered" evidence="1">
    <location>
        <begin position="423"/>
        <end position="447"/>
    </location>
</feature>